<dbReference type="EMBL" id="FOCX01000004">
    <property type="protein sequence ID" value="SEN64997.1"/>
    <property type="molecule type" value="Genomic_DNA"/>
</dbReference>
<dbReference type="Pfam" id="PF23379">
    <property type="entry name" value="DUF7096"/>
    <property type="match status" value="1"/>
</dbReference>
<name>A0A1H8I9W7_9EURY</name>
<gene>
    <name evidence="4" type="ORF">SAMN05216388_1004104</name>
</gene>
<dbReference type="InterPro" id="IPR056397">
    <property type="entry name" value="Fn3_arc"/>
</dbReference>
<feature type="domain" description="DUF7094" evidence="2">
    <location>
        <begin position="224"/>
        <end position="335"/>
    </location>
</feature>
<dbReference type="AlphaFoldDB" id="A0A1H8I9W7"/>
<dbReference type="InterPro" id="IPR055522">
    <property type="entry name" value="DUF7096"/>
</dbReference>
<keyword evidence="5" id="KW-1185">Reference proteome</keyword>
<evidence type="ECO:0000259" key="3">
    <source>
        <dbReference type="Pfam" id="PF23379"/>
    </source>
</evidence>
<evidence type="ECO:0000313" key="5">
    <source>
        <dbReference type="Proteomes" id="UP000198775"/>
    </source>
</evidence>
<feature type="domain" description="Fibronectin-III type-like" evidence="1">
    <location>
        <begin position="343"/>
        <end position="416"/>
    </location>
</feature>
<feature type="domain" description="DUF7096" evidence="3">
    <location>
        <begin position="7"/>
        <end position="218"/>
    </location>
</feature>
<organism evidence="4 5">
    <name type="scientific">Halorientalis persicus</name>
    <dbReference type="NCBI Taxonomy" id="1367881"/>
    <lineage>
        <taxon>Archaea</taxon>
        <taxon>Methanobacteriati</taxon>
        <taxon>Methanobacteriota</taxon>
        <taxon>Stenosarchaea group</taxon>
        <taxon>Halobacteria</taxon>
        <taxon>Halobacteriales</taxon>
        <taxon>Haloarculaceae</taxon>
        <taxon>Halorientalis</taxon>
    </lineage>
</organism>
<reference evidence="5" key="1">
    <citation type="submission" date="2016-10" db="EMBL/GenBank/DDBJ databases">
        <authorList>
            <person name="Varghese N."/>
            <person name="Submissions S."/>
        </authorList>
    </citation>
    <scope>NUCLEOTIDE SEQUENCE [LARGE SCALE GENOMIC DNA]</scope>
    <source>
        <strain evidence="5">IBRC-M 10043</strain>
    </source>
</reference>
<protein>
    <submittedName>
        <fullName evidence="4">Uncharacterized protein</fullName>
    </submittedName>
</protein>
<dbReference type="Pfam" id="PF23374">
    <property type="entry name" value="Fn3_arc"/>
    <property type="match status" value="1"/>
</dbReference>
<evidence type="ECO:0000259" key="1">
    <source>
        <dbReference type="Pfam" id="PF23374"/>
    </source>
</evidence>
<sequence>MWQVLAMRYALPALVVVFVVTAAVTGGTPALSPEPQSTTATQATPDAVAAPVTATENTSSYLELPTGDRRSRIGNVSLDLGAAAAADSTRLRETFTSETEVEQFRAAPNSSAKTAVLRETASSLRNRTNALRQYQRRTIQQFDDGQISATVVFRRFAVIDSRARAIEESAVRIQGLAQFTPQYTVPFEIDNRFSDARQRAGLYYTDPRQSIRASLVGTRNTKQFLVQTGGSGVVLASTDSRRQTYLRESFIDNRFQQGGSDRFDGDITTAIDFVYDLYPWAARDSNQRNDDIDSILDGVYQASFDHKHGELLTYLDGSNAEIFMEVQNKRLSRLPVSDTITAENESADLAVEANLTHPTGPMELTVRNTATDAPVDARIKIDGQFVGTTGVDGRLWTVQTEDTTAIEAVAGEDRVTLTATTAAAGG</sequence>
<dbReference type="Proteomes" id="UP000198775">
    <property type="component" value="Unassembled WGS sequence"/>
</dbReference>
<dbReference type="InterPro" id="IPR055520">
    <property type="entry name" value="DUF7094"/>
</dbReference>
<accession>A0A1H8I9W7</accession>
<dbReference type="Pfam" id="PF23375">
    <property type="entry name" value="DUF7094"/>
    <property type="match status" value="1"/>
</dbReference>
<evidence type="ECO:0000259" key="2">
    <source>
        <dbReference type="Pfam" id="PF23375"/>
    </source>
</evidence>
<evidence type="ECO:0000313" key="4">
    <source>
        <dbReference type="EMBL" id="SEN64997.1"/>
    </source>
</evidence>
<proteinExistence type="predicted"/>